<evidence type="ECO:0000313" key="3">
    <source>
        <dbReference type="EMBL" id="MFD1813307.1"/>
    </source>
</evidence>
<dbReference type="Gene3D" id="2.30.110.10">
    <property type="entry name" value="Electron Transport, Fmn-binding Protein, Chain A"/>
    <property type="match status" value="1"/>
</dbReference>
<comment type="caution">
    <text evidence="3">The sequence shown here is derived from an EMBL/GenBank/DDBJ whole genome shotgun (WGS) entry which is preliminary data.</text>
</comment>
<gene>
    <name evidence="3" type="ORF">ACFSJG_13865</name>
</gene>
<dbReference type="Proteomes" id="UP001597286">
    <property type="component" value="Unassembled WGS sequence"/>
</dbReference>
<dbReference type="EMBL" id="JBHUFB010000010">
    <property type="protein sequence ID" value="MFD1813307.1"/>
    <property type="molecule type" value="Genomic_DNA"/>
</dbReference>
<dbReference type="InterPro" id="IPR011576">
    <property type="entry name" value="Pyridox_Oxase_N"/>
</dbReference>
<dbReference type="GO" id="GO:0016491">
    <property type="term" value="F:oxidoreductase activity"/>
    <property type="evidence" value="ECO:0007669"/>
    <property type="project" value="UniProtKB-KW"/>
</dbReference>
<organism evidence="3 4">
    <name type="scientific">Rhodococcus gannanensis</name>
    <dbReference type="NCBI Taxonomy" id="1960308"/>
    <lineage>
        <taxon>Bacteria</taxon>
        <taxon>Bacillati</taxon>
        <taxon>Actinomycetota</taxon>
        <taxon>Actinomycetes</taxon>
        <taxon>Mycobacteriales</taxon>
        <taxon>Nocardiaceae</taxon>
        <taxon>Rhodococcus</taxon>
    </lineage>
</organism>
<dbReference type="SUPFAM" id="SSF50475">
    <property type="entry name" value="FMN-binding split barrel"/>
    <property type="match status" value="1"/>
</dbReference>
<reference evidence="4" key="1">
    <citation type="journal article" date="2019" name="Int. J. Syst. Evol. Microbiol.">
        <title>The Global Catalogue of Microorganisms (GCM) 10K type strain sequencing project: providing services to taxonomists for standard genome sequencing and annotation.</title>
        <authorList>
            <consortium name="The Broad Institute Genomics Platform"/>
            <consortium name="The Broad Institute Genome Sequencing Center for Infectious Disease"/>
            <person name="Wu L."/>
            <person name="Ma J."/>
        </authorList>
    </citation>
    <scope>NUCLEOTIDE SEQUENCE [LARGE SCALE GENOMIC DNA]</scope>
    <source>
        <strain evidence="4">DT72</strain>
    </source>
</reference>
<dbReference type="InterPro" id="IPR012349">
    <property type="entry name" value="Split_barrel_FMN-bd"/>
</dbReference>
<dbReference type="Pfam" id="PF01243">
    <property type="entry name" value="PNPOx_N"/>
    <property type="match status" value="1"/>
</dbReference>
<dbReference type="RefSeq" id="WP_378485778.1">
    <property type="nucleotide sequence ID" value="NZ_JBHUFB010000010.1"/>
</dbReference>
<evidence type="ECO:0000256" key="1">
    <source>
        <dbReference type="ARBA" id="ARBA00023002"/>
    </source>
</evidence>
<evidence type="ECO:0000259" key="2">
    <source>
        <dbReference type="Pfam" id="PF01243"/>
    </source>
</evidence>
<sequence>MATLEISPRVTERLIGEDVIWLTTVRPDLAPVPTPVWFLWSDGSFLLFSEPGTAKLRNVTTSPGVALHLNSDAHGGDVAVFTGKAVIDESGPTAAEWAAYARKYERGFTSIDMPPDEFRQSYSVLVRVTPDRLRAW</sequence>
<dbReference type="InterPro" id="IPR052019">
    <property type="entry name" value="F420H2_bilvrd_red/Heme_oxyg"/>
</dbReference>
<keyword evidence="4" id="KW-1185">Reference proteome</keyword>
<evidence type="ECO:0000313" key="4">
    <source>
        <dbReference type="Proteomes" id="UP001597286"/>
    </source>
</evidence>
<dbReference type="NCBIfam" id="TIGR03667">
    <property type="entry name" value="Rv3369"/>
    <property type="match status" value="1"/>
</dbReference>
<keyword evidence="1 3" id="KW-0560">Oxidoreductase</keyword>
<accession>A0ABW4P446</accession>
<feature type="domain" description="Pyridoxamine 5'-phosphate oxidase N-terminal" evidence="2">
    <location>
        <begin position="9"/>
        <end position="136"/>
    </location>
</feature>
<dbReference type="PANTHER" id="PTHR35176:SF4">
    <property type="entry name" value="PYRIDOXAMINE 5'-PHOSPHATE OXIDASE-RELATED FMN-BINDING"/>
    <property type="match status" value="1"/>
</dbReference>
<protein>
    <submittedName>
        <fullName evidence="3">TIGR03667 family PPOX class F420-dependent oxidoreductase</fullName>
        <ecNumber evidence="3">1.-.-.-</ecNumber>
    </submittedName>
</protein>
<dbReference type="EC" id="1.-.-.-" evidence="3"/>
<name>A0ABW4P446_9NOCA</name>
<dbReference type="InterPro" id="IPR019966">
    <property type="entry name" value="F420-dep_enz_PPOX_Rv3369"/>
</dbReference>
<proteinExistence type="predicted"/>
<dbReference type="PANTHER" id="PTHR35176">
    <property type="entry name" value="HEME OXYGENASE HI_0854-RELATED"/>
    <property type="match status" value="1"/>
</dbReference>